<organism evidence="21 22">
    <name type="scientific">Candidatus Cerribacteria bacterium 'Amazon FNV 2010 28 9'</name>
    <dbReference type="NCBI Taxonomy" id="2081795"/>
    <lineage>
        <taxon>Bacteria</taxon>
        <taxon>Candidatus Cerribacteria</taxon>
    </lineage>
</organism>
<evidence type="ECO:0000256" key="15">
    <source>
        <dbReference type="ARBA" id="ARBA00034000"/>
    </source>
</evidence>
<evidence type="ECO:0000256" key="7">
    <source>
        <dbReference type="ARBA" id="ARBA00022676"/>
    </source>
</evidence>
<comment type="similarity">
    <text evidence="3">In the N-terminal section; belongs to the glycosyltransferase 51 family.</text>
</comment>
<dbReference type="SUPFAM" id="SSF53955">
    <property type="entry name" value="Lysozyme-like"/>
    <property type="match status" value="1"/>
</dbReference>
<keyword evidence="5" id="KW-0121">Carboxypeptidase</keyword>
<dbReference type="GO" id="GO:0008658">
    <property type="term" value="F:penicillin binding"/>
    <property type="evidence" value="ECO:0007669"/>
    <property type="project" value="InterPro"/>
</dbReference>
<keyword evidence="4" id="KW-1003">Cell membrane</keyword>
<dbReference type="InterPro" id="IPR036950">
    <property type="entry name" value="PBP_transglycosylase"/>
</dbReference>
<evidence type="ECO:0000256" key="14">
    <source>
        <dbReference type="ARBA" id="ARBA00023316"/>
    </source>
</evidence>
<evidence type="ECO:0000256" key="10">
    <source>
        <dbReference type="ARBA" id="ARBA00022960"/>
    </source>
</evidence>
<keyword evidence="13" id="KW-0511">Multifunctional enzyme</keyword>
<dbReference type="Pfam" id="PF00905">
    <property type="entry name" value="Transpeptidase"/>
    <property type="match status" value="1"/>
</dbReference>
<dbReference type="Gene3D" id="1.10.3810.10">
    <property type="entry name" value="Biosynthetic peptidoglycan transglycosylase-like"/>
    <property type="match status" value="1"/>
</dbReference>
<feature type="region of interest" description="Disordered" evidence="17">
    <location>
        <begin position="780"/>
        <end position="817"/>
    </location>
</feature>
<dbReference type="GO" id="GO:0030288">
    <property type="term" value="C:outer membrane-bounded periplasmic space"/>
    <property type="evidence" value="ECO:0007669"/>
    <property type="project" value="TreeGrafter"/>
</dbReference>
<dbReference type="InterPro" id="IPR050396">
    <property type="entry name" value="Glycosyltr_51/Transpeptidase"/>
</dbReference>
<comment type="similarity">
    <text evidence="2">In the C-terminal section; belongs to the transpeptidase family.</text>
</comment>
<dbReference type="GO" id="GO:0009002">
    <property type="term" value="F:serine-type D-Ala-D-Ala carboxypeptidase activity"/>
    <property type="evidence" value="ECO:0007669"/>
    <property type="project" value="UniProtKB-EC"/>
</dbReference>
<dbReference type="InterPro" id="IPR001460">
    <property type="entry name" value="PCN-bd_Tpept"/>
</dbReference>
<keyword evidence="8" id="KW-0808">Transferase</keyword>
<comment type="caution">
    <text evidence="21">The sequence shown here is derived from an EMBL/GenBank/DDBJ whole genome shotgun (WGS) entry which is preliminary data.</text>
</comment>
<evidence type="ECO:0000256" key="18">
    <source>
        <dbReference type="SAM" id="Phobius"/>
    </source>
</evidence>
<keyword evidence="11" id="KW-0573">Peptidoglycan synthesis</keyword>
<evidence type="ECO:0000313" key="22">
    <source>
        <dbReference type="Proteomes" id="UP000246104"/>
    </source>
</evidence>
<keyword evidence="18" id="KW-0812">Transmembrane</keyword>
<feature type="transmembrane region" description="Helical" evidence="18">
    <location>
        <begin position="126"/>
        <end position="148"/>
    </location>
</feature>
<evidence type="ECO:0000256" key="9">
    <source>
        <dbReference type="ARBA" id="ARBA00022801"/>
    </source>
</evidence>
<dbReference type="EMBL" id="PSRQ01000040">
    <property type="protein sequence ID" value="PWU23287.1"/>
    <property type="molecule type" value="Genomic_DNA"/>
</dbReference>
<proteinExistence type="inferred from homology"/>
<dbReference type="PANTHER" id="PTHR32282:SF11">
    <property type="entry name" value="PENICILLIN-BINDING PROTEIN 1B"/>
    <property type="match status" value="1"/>
</dbReference>
<evidence type="ECO:0000256" key="2">
    <source>
        <dbReference type="ARBA" id="ARBA00007090"/>
    </source>
</evidence>
<keyword evidence="6" id="KW-0645">Protease</keyword>
<gene>
    <name evidence="21" type="ORF">C5B42_03505</name>
</gene>
<dbReference type="GO" id="GO:0008360">
    <property type="term" value="P:regulation of cell shape"/>
    <property type="evidence" value="ECO:0007669"/>
    <property type="project" value="UniProtKB-KW"/>
</dbReference>
<feature type="transmembrane region" description="Helical" evidence="18">
    <location>
        <begin position="21"/>
        <end position="42"/>
    </location>
</feature>
<evidence type="ECO:0000259" key="19">
    <source>
        <dbReference type="Pfam" id="PF00905"/>
    </source>
</evidence>
<comment type="catalytic activity">
    <reaction evidence="15">
        <text>Preferential cleavage: (Ac)2-L-Lys-D-Ala-|-D-Ala. Also transpeptidation of peptidyl-alanyl moieties that are N-acyl substituents of D-alanine.</text>
        <dbReference type="EC" id="3.4.16.4"/>
    </reaction>
</comment>
<evidence type="ECO:0000259" key="20">
    <source>
        <dbReference type="Pfam" id="PF00912"/>
    </source>
</evidence>
<dbReference type="AlphaFoldDB" id="A0A317JPT2"/>
<dbReference type="Proteomes" id="UP000246104">
    <property type="component" value="Unassembled WGS sequence"/>
</dbReference>
<evidence type="ECO:0000256" key="12">
    <source>
        <dbReference type="ARBA" id="ARBA00023136"/>
    </source>
</evidence>
<dbReference type="InterPro" id="IPR023346">
    <property type="entry name" value="Lysozyme-like_dom_sf"/>
</dbReference>
<keyword evidence="7" id="KW-0328">Glycosyltransferase</keyword>
<dbReference type="PANTHER" id="PTHR32282">
    <property type="entry name" value="BINDING PROTEIN TRANSPEPTIDASE, PUTATIVE-RELATED"/>
    <property type="match status" value="1"/>
</dbReference>
<evidence type="ECO:0000256" key="8">
    <source>
        <dbReference type="ARBA" id="ARBA00022679"/>
    </source>
</evidence>
<dbReference type="Gene3D" id="3.40.710.10">
    <property type="entry name" value="DD-peptidase/beta-lactamase superfamily"/>
    <property type="match status" value="1"/>
</dbReference>
<keyword evidence="10" id="KW-0133">Cell shape</keyword>
<comment type="catalytic activity">
    <reaction evidence="16">
        <text>[GlcNAc-(1-&gt;4)-Mur2Ac(oyl-L-Ala-gamma-D-Glu-L-Lys-D-Ala-D-Ala)](n)-di-trans,octa-cis-undecaprenyl diphosphate + beta-D-GlcNAc-(1-&gt;4)-Mur2Ac(oyl-L-Ala-gamma-D-Glu-L-Lys-D-Ala-D-Ala)-di-trans,octa-cis-undecaprenyl diphosphate = [GlcNAc-(1-&gt;4)-Mur2Ac(oyl-L-Ala-gamma-D-Glu-L-Lys-D-Ala-D-Ala)](n+1)-di-trans,octa-cis-undecaprenyl diphosphate + di-trans,octa-cis-undecaprenyl diphosphate + H(+)</text>
        <dbReference type="Rhea" id="RHEA:23708"/>
        <dbReference type="Rhea" id="RHEA-COMP:9602"/>
        <dbReference type="Rhea" id="RHEA-COMP:9603"/>
        <dbReference type="ChEBI" id="CHEBI:15378"/>
        <dbReference type="ChEBI" id="CHEBI:58405"/>
        <dbReference type="ChEBI" id="CHEBI:60033"/>
        <dbReference type="ChEBI" id="CHEBI:78435"/>
        <dbReference type="EC" id="2.4.99.28"/>
    </reaction>
</comment>
<dbReference type="Pfam" id="PF00912">
    <property type="entry name" value="Transgly"/>
    <property type="match status" value="1"/>
</dbReference>
<evidence type="ECO:0000256" key="16">
    <source>
        <dbReference type="ARBA" id="ARBA00049902"/>
    </source>
</evidence>
<protein>
    <submittedName>
        <fullName evidence="21">Penicillin-binding protein</fullName>
    </submittedName>
</protein>
<dbReference type="GO" id="GO:0008955">
    <property type="term" value="F:peptidoglycan glycosyltransferase activity"/>
    <property type="evidence" value="ECO:0007669"/>
    <property type="project" value="UniProtKB-EC"/>
</dbReference>
<evidence type="ECO:0000256" key="3">
    <source>
        <dbReference type="ARBA" id="ARBA00007739"/>
    </source>
</evidence>
<keyword evidence="12 18" id="KW-0472">Membrane</keyword>
<evidence type="ECO:0000256" key="1">
    <source>
        <dbReference type="ARBA" id="ARBA00004236"/>
    </source>
</evidence>
<name>A0A317JPT2_9BACT</name>
<dbReference type="InterPro" id="IPR012338">
    <property type="entry name" value="Beta-lactam/transpept-like"/>
</dbReference>
<evidence type="ECO:0000256" key="4">
    <source>
        <dbReference type="ARBA" id="ARBA00022475"/>
    </source>
</evidence>
<feature type="domain" description="Glycosyl transferase family 51" evidence="20">
    <location>
        <begin position="178"/>
        <end position="352"/>
    </location>
</feature>
<keyword evidence="18" id="KW-1133">Transmembrane helix</keyword>
<feature type="compositionally biased region" description="Polar residues" evidence="17">
    <location>
        <begin position="800"/>
        <end position="817"/>
    </location>
</feature>
<dbReference type="GO" id="GO:0006508">
    <property type="term" value="P:proteolysis"/>
    <property type="evidence" value="ECO:0007669"/>
    <property type="project" value="UniProtKB-KW"/>
</dbReference>
<reference evidence="21 22" key="1">
    <citation type="submission" date="2018-02" db="EMBL/GenBank/DDBJ databases">
        <title>Genomic Reconstructions from Amazon Rainforest and Pasture Soil Reveal Novel Insights into the Physiology of Candidate Phyla in Tropical Sites.</title>
        <authorList>
            <person name="Kroeger M.E."/>
            <person name="Delmont T."/>
            <person name="Eren A.M."/>
            <person name="Guo J."/>
            <person name="Meyer K.M."/>
            <person name="Khan K."/>
            <person name="Rodrigues J.L.M."/>
            <person name="Bohannan B.J.M."/>
            <person name="Tringe S."/>
            <person name="Borges C.D."/>
            <person name="Tiedje J."/>
            <person name="Tsai S.M."/>
            <person name="Nusslein K."/>
        </authorList>
    </citation>
    <scope>NUCLEOTIDE SEQUENCE [LARGE SCALE GENOMIC DNA]</scope>
    <source>
        <strain evidence="21">Amazon FNV 2010 28 9</strain>
    </source>
</reference>
<feature type="domain" description="Penicillin-binding protein transpeptidase" evidence="19">
    <location>
        <begin position="440"/>
        <end position="702"/>
    </location>
</feature>
<dbReference type="SUPFAM" id="SSF56601">
    <property type="entry name" value="beta-lactamase/transpeptidase-like"/>
    <property type="match status" value="1"/>
</dbReference>
<sequence length="817" mass="89875">MKKKKIAIPRTKNVFASLGKPLYWTVFLFVAYGIYTLVRSITSIPKQIAIVIQQASKKFSILNFQFSKRAKKKKSKGTQRLSFRPIQLRSGQTPWRNLFQNKRKKKQPSKIIPKDLRPRGFLVRHALVCSIFLFTFAAFALGGGYVFYEKILKDLPTPTDLVNHHAQVTTKIYDRNHNLLYKIYKNQNRSLVTLSDVPQYFLDATISIEDKEFYTHHGFDIAGILRALRNTLLHQDVQGGSTITQQLVKNTLLTPEKTVTRKIKELILAIQVEQTLSKNEILQMYINEVPYGGTVYGVEEASEEYFGIHAKDLSLAQATFLAGLPAAPSAYSPNGNGIDLAIERQHEVLRRMVEDKKITPIQASEAEGETLTFAKPGDDIKAPHFVMYIKDLLVKEFGEGLVSQGGLEVTTSLDLPLQEHVEQIVHDEVASLHGYRVSNGAALVTNPNTGAILAMVGSQNYFDTKNNGQVNVTLRPRQPGSSIKPLMYSAALDRGFTPATILDDSPIVYTFPGGPPYAPKNYDGTFHGKEELRTALASSHNVPAVKTEATIGLSAFINQAQAMGISTWDDTSRFGLSLTLGSGEVLMTDMATAYGVFPNQGMRVDLNPILDVRTPSGEVLYHNPCSDSDGVCNGTNVLDPRIAYQITNILSDNNARAKAFGTHSVLFIPNQEVAVKTGTTNSLRDNWTFGYTTNRLVSTWVGNNNNEPMSNIASGVTGASPMWNKIMQLMLDNNHPNHFPVPDGLVTESICPGTGQPSCGESCGAYTEYFLPGTAPAASCNSQTAVLPSPTPSPKEQPKLQVNATRDQILSGVSTDQ</sequence>
<dbReference type="InterPro" id="IPR001264">
    <property type="entry name" value="Glyco_trans_51"/>
</dbReference>
<evidence type="ECO:0000256" key="13">
    <source>
        <dbReference type="ARBA" id="ARBA00023268"/>
    </source>
</evidence>
<evidence type="ECO:0000256" key="5">
    <source>
        <dbReference type="ARBA" id="ARBA00022645"/>
    </source>
</evidence>
<comment type="subcellular location">
    <subcellularLocation>
        <location evidence="1">Cell membrane</location>
    </subcellularLocation>
</comment>
<dbReference type="GO" id="GO:0071555">
    <property type="term" value="P:cell wall organization"/>
    <property type="evidence" value="ECO:0007669"/>
    <property type="project" value="UniProtKB-KW"/>
</dbReference>
<evidence type="ECO:0000313" key="21">
    <source>
        <dbReference type="EMBL" id="PWU23287.1"/>
    </source>
</evidence>
<accession>A0A317JPT2</accession>
<evidence type="ECO:0000256" key="11">
    <source>
        <dbReference type="ARBA" id="ARBA00022984"/>
    </source>
</evidence>
<keyword evidence="14" id="KW-0961">Cell wall biogenesis/degradation</keyword>
<keyword evidence="9" id="KW-0378">Hydrolase</keyword>
<evidence type="ECO:0000256" key="17">
    <source>
        <dbReference type="SAM" id="MobiDB-lite"/>
    </source>
</evidence>
<dbReference type="FunFam" id="1.10.3810.10:FF:000001">
    <property type="entry name" value="Penicillin-binding protein 1A"/>
    <property type="match status" value="1"/>
</dbReference>
<dbReference type="GO" id="GO:0009252">
    <property type="term" value="P:peptidoglycan biosynthetic process"/>
    <property type="evidence" value="ECO:0007669"/>
    <property type="project" value="UniProtKB-KW"/>
</dbReference>
<dbReference type="GO" id="GO:0005886">
    <property type="term" value="C:plasma membrane"/>
    <property type="evidence" value="ECO:0007669"/>
    <property type="project" value="UniProtKB-SubCell"/>
</dbReference>
<evidence type="ECO:0000256" key="6">
    <source>
        <dbReference type="ARBA" id="ARBA00022670"/>
    </source>
</evidence>